<dbReference type="Gene3D" id="3.30.559.10">
    <property type="entry name" value="Chloramphenicol acetyltransferase-like domain"/>
    <property type="match status" value="1"/>
</dbReference>
<keyword evidence="1" id="KW-0012">Acyltransferase</keyword>
<dbReference type="InterPro" id="IPR023213">
    <property type="entry name" value="CAT-like_dom_sf"/>
</dbReference>
<sequence>MRGQIRPISLHRRLIIDLMHASRDVPFVSLERTLQLGPLLDARAAADRPPGFAALFVKAFALIARDEPVLRTLYVKWPWPCFYELPRSVATVTIARVEHGEDCVLPQRVSGPETMTLAEIDAVIRQGKEAPVEAVPMFRKIMRATRLPLPLRRFAWWVGLSFGRQRANWFGNFSVTSVAACGGGQLLALSPGPFIVNYDVALPDQTMRLLIRWDHRVTDGAMIARTAVRLEEVLNGEIAAELKATPAVGPGLAQVDRACEGKRPKITAVGGPEG</sequence>
<protein>
    <submittedName>
        <fullName evidence="1">Acyltransferase</fullName>
    </submittedName>
</protein>
<gene>
    <name evidence="1" type="ORF">HL667_27100</name>
</gene>
<comment type="caution">
    <text evidence="1">The sequence shown here is derived from an EMBL/GenBank/DDBJ whole genome shotgun (WGS) entry which is preliminary data.</text>
</comment>
<dbReference type="RefSeq" id="WP_172113752.1">
    <property type="nucleotide sequence ID" value="NZ_JABFDN010000012.1"/>
</dbReference>
<keyword evidence="1" id="KW-0808">Transferase</keyword>
<keyword evidence="2" id="KW-1185">Reference proteome</keyword>
<accession>A0ABX2CN44</accession>
<reference evidence="1" key="1">
    <citation type="submission" date="2020-05" db="EMBL/GenBank/DDBJ databases">
        <title>Nod-independent and nitrogen-fixing Bradyrhizobium aeschynomene sp. nov. isolated from nodules of Aeschynomene indica.</title>
        <authorList>
            <person name="Zhang Z."/>
        </authorList>
    </citation>
    <scope>NUCLEOTIDE SEQUENCE</scope>
    <source>
        <strain evidence="1">83012</strain>
    </source>
</reference>
<proteinExistence type="predicted"/>
<evidence type="ECO:0000313" key="1">
    <source>
        <dbReference type="EMBL" id="NPU68697.1"/>
    </source>
</evidence>
<dbReference type="Proteomes" id="UP000886476">
    <property type="component" value="Unassembled WGS sequence"/>
</dbReference>
<name>A0ABX2CN44_9BRAD</name>
<evidence type="ECO:0000313" key="2">
    <source>
        <dbReference type="Proteomes" id="UP000886476"/>
    </source>
</evidence>
<dbReference type="GO" id="GO:0016746">
    <property type="term" value="F:acyltransferase activity"/>
    <property type="evidence" value="ECO:0007669"/>
    <property type="project" value="UniProtKB-KW"/>
</dbReference>
<dbReference type="EMBL" id="JABFDN010000012">
    <property type="protein sequence ID" value="NPU68697.1"/>
    <property type="molecule type" value="Genomic_DNA"/>
</dbReference>
<organism evidence="1 2">
    <name type="scientific">Bradyrhizobium aeschynomenes</name>
    <dbReference type="NCBI Taxonomy" id="2734909"/>
    <lineage>
        <taxon>Bacteria</taxon>
        <taxon>Pseudomonadati</taxon>
        <taxon>Pseudomonadota</taxon>
        <taxon>Alphaproteobacteria</taxon>
        <taxon>Hyphomicrobiales</taxon>
        <taxon>Nitrobacteraceae</taxon>
        <taxon>Bradyrhizobium</taxon>
    </lineage>
</organism>
<dbReference type="SUPFAM" id="SSF52777">
    <property type="entry name" value="CoA-dependent acyltransferases"/>
    <property type="match status" value="1"/>
</dbReference>